<keyword evidence="7 11" id="KW-0418">Kinase</keyword>
<dbReference type="STRING" id="1805282.AUJ44_01335"/>
<evidence type="ECO:0000256" key="6">
    <source>
        <dbReference type="ARBA" id="ARBA00022741"/>
    </source>
</evidence>
<comment type="catalytic activity">
    <reaction evidence="10 11">
        <text>UMP + ATP = UDP + ADP</text>
        <dbReference type="Rhea" id="RHEA:24400"/>
        <dbReference type="ChEBI" id="CHEBI:30616"/>
        <dbReference type="ChEBI" id="CHEBI:57865"/>
        <dbReference type="ChEBI" id="CHEBI:58223"/>
        <dbReference type="ChEBI" id="CHEBI:456216"/>
        <dbReference type="EC" id="2.7.4.22"/>
    </reaction>
</comment>
<accession>A0A1J4V709</accession>
<dbReference type="InterPro" id="IPR015963">
    <property type="entry name" value="Uridylate_kinase_bac"/>
</dbReference>
<evidence type="ECO:0000313" key="13">
    <source>
        <dbReference type="EMBL" id="OIO32932.1"/>
    </source>
</evidence>
<comment type="subcellular location">
    <subcellularLocation>
        <location evidence="1 11">Cytoplasm</location>
    </subcellularLocation>
</comment>
<evidence type="ECO:0000256" key="5">
    <source>
        <dbReference type="ARBA" id="ARBA00022679"/>
    </source>
</evidence>
<dbReference type="GO" id="GO:0005524">
    <property type="term" value="F:ATP binding"/>
    <property type="evidence" value="ECO:0007669"/>
    <property type="project" value="UniProtKB-KW"/>
</dbReference>
<evidence type="ECO:0000256" key="4">
    <source>
        <dbReference type="ARBA" id="ARBA00022490"/>
    </source>
</evidence>
<dbReference type="InterPro" id="IPR001048">
    <property type="entry name" value="Asp/Glu/Uridylate_kinase"/>
</dbReference>
<keyword evidence="9 11" id="KW-0665">Pyrimidine biosynthesis</keyword>
<feature type="binding site" evidence="11">
    <location>
        <position position="48"/>
    </location>
    <ligand>
        <name>ATP</name>
        <dbReference type="ChEBI" id="CHEBI:30616"/>
    </ligand>
</feature>
<dbReference type="PIRSF" id="PIRSF005650">
    <property type="entry name" value="Uridylate_kin"/>
    <property type="match status" value="1"/>
</dbReference>
<feature type="domain" description="Aspartate/glutamate/uridylate kinase" evidence="12">
    <location>
        <begin position="1"/>
        <end position="205"/>
    </location>
</feature>
<dbReference type="EMBL" id="MNVO01000024">
    <property type="protein sequence ID" value="OIO32932.1"/>
    <property type="molecule type" value="Genomic_DNA"/>
</dbReference>
<dbReference type="InterPro" id="IPR036393">
    <property type="entry name" value="AceGlu_kinase-like_sf"/>
</dbReference>
<reference evidence="13 14" key="1">
    <citation type="journal article" date="2016" name="Environ. Microbiol.">
        <title>Genomic resolution of a cold subsurface aquifer community provides metabolic insights for novel microbes adapted to high CO concentrations.</title>
        <authorList>
            <person name="Probst A.J."/>
            <person name="Castelle C.J."/>
            <person name="Singh A."/>
            <person name="Brown C.T."/>
            <person name="Anantharaman K."/>
            <person name="Sharon I."/>
            <person name="Hug L.A."/>
            <person name="Burstein D."/>
            <person name="Emerson J.B."/>
            <person name="Thomas B.C."/>
            <person name="Banfield J.F."/>
        </authorList>
    </citation>
    <scope>NUCLEOTIDE SEQUENCE [LARGE SCALE GENOMIC DNA]</scope>
    <source>
        <strain evidence="13">CG1_02_47_685</strain>
    </source>
</reference>
<keyword evidence="5 11" id="KW-0808">Transferase</keyword>
<evidence type="ECO:0000256" key="8">
    <source>
        <dbReference type="ARBA" id="ARBA00022840"/>
    </source>
</evidence>
<comment type="function">
    <text evidence="11">Catalyzes the reversible phosphorylation of UMP to UDP.</text>
</comment>
<evidence type="ECO:0000256" key="10">
    <source>
        <dbReference type="ARBA" id="ARBA00047767"/>
    </source>
</evidence>
<feature type="binding site" evidence="11">
    <location>
        <position position="68"/>
    </location>
    <ligand>
        <name>UMP</name>
        <dbReference type="ChEBI" id="CHEBI:57865"/>
    </ligand>
</feature>
<name>A0A1J4V709_9BACT</name>
<feature type="binding site" evidence="11">
    <location>
        <position position="47"/>
    </location>
    <ligand>
        <name>UMP</name>
        <dbReference type="ChEBI" id="CHEBI:57865"/>
    </ligand>
</feature>
<comment type="pathway">
    <text evidence="2 11">Pyrimidine metabolism; CTP biosynthesis via de novo pathway; UDP from UMP (UMPK route): step 1/1.</text>
</comment>
<evidence type="ECO:0000256" key="7">
    <source>
        <dbReference type="ARBA" id="ARBA00022777"/>
    </source>
</evidence>
<evidence type="ECO:0000256" key="2">
    <source>
        <dbReference type="ARBA" id="ARBA00004791"/>
    </source>
</evidence>
<evidence type="ECO:0000256" key="3">
    <source>
        <dbReference type="ARBA" id="ARBA00007614"/>
    </source>
</evidence>
<dbReference type="HAMAP" id="MF_01220_B">
    <property type="entry name" value="PyrH_B"/>
    <property type="match status" value="1"/>
</dbReference>
<dbReference type="PANTHER" id="PTHR42833:SF4">
    <property type="entry name" value="URIDYLATE KINASE PUMPKIN, CHLOROPLASTIC"/>
    <property type="match status" value="1"/>
</dbReference>
<evidence type="ECO:0000256" key="1">
    <source>
        <dbReference type="ARBA" id="ARBA00004496"/>
    </source>
</evidence>
<sequence>MRILIKLSGGSLGEGERKFSEGALERIAAQIKSLLETGNQIALVVGGGNLFRGRDLAGWLAIERATADYVGMLATVQNALVLRDYFESKGIVTRVSSAVAMAQVCEGYIPKRAIRHLEKGRVVIFASGLGVPFFTTDSAAVQRALEIGAGMLVMAKDGVDGLYTADPRKNTNAMKIESITASEVIEKNLKFADQAAVVLAREQGLCIKVVGIEDIGRFGDECVGSVIDGR</sequence>
<dbReference type="FunFam" id="3.40.1160.10:FF:000001">
    <property type="entry name" value="Uridylate kinase"/>
    <property type="match status" value="1"/>
</dbReference>
<dbReference type="CDD" id="cd04254">
    <property type="entry name" value="AAK_UMPK-PyrH-Ec"/>
    <property type="match status" value="1"/>
</dbReference>
<dbReference type="GO" id="GO:0044210">
    <property type="term" value="P:'de novo' CTP biosynthetic process"/>
    <property type="evidence" value="ECO:0007669"/>
    <property type="project" value="UniProtKB-UniRule"/>
</dbReference>
<evidence type="ECO:0000259" key="12">
    <source>
        <dbReference type="Pfam" id="PF00696"/>
    </source>
</evidence>
<dbReference type="PANTHER" id="PTHR42833">
    <property type="entry name" value="URIDYLATE KINASE"/>
    <property type="match status" value="1"/>
</dbReference>
<dbReference type="NCBIfam" id="TIGR02075">
    <property type="entry name" value="pyrH_bact"/>
    <property type="match status" value="1"/>
</dbReference>
<evidence type="ECO:0000256" key="9">
    <source>
        <dbReference type="ARBA" id="ARBA00022975"/>
    </source>
</evidence>
<dbReference type="GO" id="GO:0006225">
    <property type="term" value="P:UDP biosynthetic process"/>
    <property type="evidence" value="ECO:0007669"/>
    <property type="project" value="TreeGrafter"/>
</dbReference>
<comment type="caution">
    <text evidence="11">Lacks conserved residue(s) required for the propagation of feature annotation.</text>
</comment>
<dbReference type="EC" id="2.7.4.22" evidence="11"/>
<evidence type="ECO:0000256" key="11">
    <source>
        <dbReference type="HAMAP-Rule" id="MF_01220"/>
    </source>
</evidence>
<feature type="binding site" evidence="11">
    <location>
        <position position="163"/>
    </location>
    <ligand>
        <name>ATP</name>
        <dbReference type="ChEBI" id="CHEBI:30616"/>
    </ligand>
</feature>
<proteinExistence type="inferred from homology"/>
<organism evidence="13 14">
    <name type="scientific">Candidatus Nomurabacteria bacterium CG1_02_47_685</name>
    <dbReference type="NCBI Taxonomy" id="1805282"/>
    <lineage>
        <taxon>Bacteria</taxon>
        <taxon>Candidatus Nomuraibacteriota</taxon>
    </lineage>
</organism>
<protein>
    <recommendedName>
        <fullName evidence="11">Uridylate kinase</fullName>
        <shortName evidence="11">UK</shortName>
        <ecNumber evidence="11">2.7.4.22</ecNumber>
    </recommendedName>
    <alternativeName>
        <fullName evidence="11">Uridine monophosphate kinase</fullName>
        <shortName evidence="11">UMP kinase</shortName>
        <shortName evidence="11">UMPK</shortName>
    </alternativeName>
</protein>
<gene>
    <name evidence="11" type="primary">pyrH</name>
    <name evidence="13" type="ORF">AUJ44_01335</name>
</gene>
<keyword evidence="4 11" id="KW-0963">Cytoplasm</keyword>
<evidence type="ECO:0000313" key="14">
    <source>
        <dbReference type="Proteomes" id="UP000183206"/>
    </source>
</evidence>
<dbReference type="Gene3D" id="3.40.1160.10">
    <property type="entry name" value="Acetylglutamate kinase-like"/>
    <property type="match status" value="1"/>
</dbReference>
<dbReference type="Proteomes" id="UP000183206">
    <property type="component" value="Unassembled WGS sequence"/>
</dbReference>
<dbReference type="AlphaFoldDB" id="A0A1J4V709"/>
<dbReference type="SUPFAM" id="SSF53633">
    <property type="entry name" value="Carbamate kinase-like"/>
    <property type="match status" value="1"/>
</dbReference>
<keyword evidence="6 11" id="KW-0547">Nucleotide-binding</keyword>
<dbReference type="InterPro" id="IPR011817">
    <property type="entry name" value="Uridylate_kinase"/>
</dbReference>
<comment type="subunit">
    <text evidence="11">Homohexamer.</text>
</comment>
<feature type="binding site" evidence="11">
    <location>
        <position position="52"/>
    </location>
    <ligand>
        <name>ATP</name>
        <dbReference type="ChEBI" id="CHEBI:30616"/>
    </ligand>
</feature>
<dbReference type="GO" id="GO:0005737">
    <property type="term" value="C:cytoplasm"/>
    <property type="evidence" value="ECO:0007669"/>
    <property type="project" value="UniProtKB-SubCell"/>
</dbReference>
<dbReference type="UniPathway" id="UPA00159">
    <property type="reaction ID" value="UER00275"/>
</dbReference>
<comment type="activity regulation">
    <text evidence="11">Inhibited by UTP.</text>
</comment>
<comment type="caution">
    <text evidence="13">The sequence shown here is derived from an EMBL/GenBank/DDBJ whole genome shotgun (WGS) entry which is preliminary data.</text>
</comment>
<feature type="binding site" evidence="11">
    <location>
        <position position="166"/>
    </location>
    <ligand>
        <name>ATP</name>
        <dbReference type="ChEBI" id="CHEBI:30616"/>
    </ligand>
</feature>
<comment type="similarity">
    <text evidence="3 11">Belongs to the UMP kinase family.</text>
</comment>
<feature type="binding site" evidence="11">
    <location>
        <begin position="6"/>
        <end position="9"/>
    </location>
    <ligand>
        <name>ATP</name>
        <dbReference type="ChEBI" id="CHEBI:30616"/>
    </ligand>
</feature>
<keyword evidence="8 11" id="KW-0067">ATP-binding</keyword>
<dbReference type="Pfam" id="PF00696">
    <property type="entry name" value="AA_kinase"/>
    <property type="match status" value="1"/>
</dbReference>
<dbReference type="GO" id="GO:0033862">
    <property type="term" value="F:UMP kinase activity"/>
    <property type="evidence" value="ECO:0007669"/>
    <property type="project" value="UniProtKB-EC"/>
</dbReference>
<feature type="binding site" evidence="11">
    <location>
        <begin position="129"/>
        <end position="136"/>
    </location>
    <ligand>
        <name>UMP</name>
        <dbReference type="ChEBI" id="CHEBI:57865"/>
    </ligand>
</feature>